<feature type="region of interest" description="Disordered" evidence="9">
    <location>
        <begin position="375"/>
        <end position="400"/>
    </location>
</feature>
<dbReference type="Pfam" id="PF09785">
    <property type="entry name" value="Prp31_C"/>
    <property type="match status" value="1"/>
</dbReference>
<feature type="compositionally biased region" description="Low complexity" evidence="9">
    <location>
        <begin position="1"/>
        <end position="14"/>
    </location>
</feature>
<dbReference type="GO" id="GO:0005687">
    <property type="term" value="C:U4 snRNP"/>
    <property type="evidence" value="ECO:0007669"/>
    <property type="project" value="TreeGrafter"/>
</dbReference>
<evidence type="ECO:0000256" key="1">
    <source>
        <dbReference type="ARBA" id="ARBA00004123"/>
    </source>
</evidence>
<evidence type="ECO:0000313" key="11">
    <source>
        <dbReference type="EMBL" id="PWN96023.1"/>
    </source>
</evidence>
<dbReference type="GO" id="GO:0046540">
    <property type="term" value="C:U4/U6 x U5 tri-snRNP complex"/>
    <property type="evidence" value="ECO:0007669"/>
    <property type="project" value="InterPro"/>
</dbReference>
<reference evidence="11 12" key="1">
    <citation type="journal article" date="2018" name="Mol. Biol. Evol.">
        <title>Broad Genomic Sampling Reveals a Smut Pathogenic Ancestry of the Fungal Clade Ustilaginomycotina.</title>
        <authorList>
            <person name="Kijpornyongpan T."/>
            <person name="Mondo S.J."/>
            <person name="Barry K."/>
            <person name="Sandor L."/>
            <person name="Lee J."/>
            <person name="Lipzen A."/>
            <person name="Pangilinan J."/>
            <person name="LaButti K."/>
            <person name="Hainaut M."/>
            <person name="Henrissat B."/>
            <person name="Grigoriev I.V."/>
            <person name="Spatafora J.W."/>
            <person name="Aime M.C."/>
        </authorList>
    </citation>
    <scope>NUCLEOTIDE SEQUENCE [LARGE SCALE GENOMIC DNA]</scope>
    <source>
        <strain evidence="11 12">MCA 4186</strain>
    </source>
</reference>
<keyword evidence="3" id="KW-0507">mRNA processing</keyword>
<accession>A0A316Z777</accession>
<dbReference type="FunFam" id="1.10.287.4070:FF:000003">
    <property type="entry name" value="U4/U6 small nuclear ribonucleoprotein PRP31"/>
    <property type="match status" value="1"/>
</dbReference>
<dbReference type="Gene3D" id="1.10.287.4070">
    <property type="match status" value="1"/>
</dbReference>
<evidence type="ECO:0000256" key="7">
    <source>
        <dbReference type="ARBA" id="ARBA00023242"/>
    </source>
</evidence>
<dbReference type="InterPro" id="IPR019175">
    <property type="entry name" value="Prp31_C"/>
</dbReference>
<feature type="region of interest" description="Disordered" evidence="9">
    <location>
        <begin position="1"/>
        <end position="85"/>
    </location>
</feature>
<dbReference type="InterPro" id="IPR012976">
    <property type="entry name" value="NOSIC"/>
</dbReference>
<dbReference type="EMBL" id="KZ819301">
    <property type="protein sequence ID" value="PWN96023.1"/>
    <property type="molecule type" value="Genomic_DNA"/>
</dbReference>
<feature type="compositionally biased region" description="Low complexity" evidence="9">
    <location>
        <begin position="472"/>
        <end position="490"/>
    </location>
</feature>
<evidence type="ECO:0000256" key="5">
    <source>
        <dbReference type="ARBA" id="ARBA00022884"/>
    </source>
</evidence>
<dbReference type="InterPro" id="IPR036070">
    <property type="entry name" value="Nop_dom_sf"/>
</dbReference>
<name>A0A316Z777_9BASI</name>
<feature type="compositionally biased region" description="Low complexity" evidence="9">
    <location>
        <begin position="23"/>
        <end position="49"/>
    </location>
</feature>
<comment type="subcellular location">
    <subcellularLocation>
        <location evidence="1">Nucleus</location>
    </subcellularLocation>
</comment>
<comment type="similarity">
    <text evidence="2">Belongs to the PRP31 family.</text>
</comment>
<dbReference type="GeneID" id="37270642"/>
<evidence type="ECO:0000313" key="12">
    <source>
        <dbReference type="Proteomes" id="UP000245946"/>
    </source>
</evidence>
<dbReference type="FunFam" id="1.10.246.90:FF:000002">
    <property type="entry name" value="U4/U6 small nuclear ribonucleoprotein Prp31"/>
    <property type="match status" value="1"/>
</dbReference>
<feature type="domain" description="Nop" evidence="10">
    <location>
        <begin position="251"/>
        <end position="369"/>
    </location>
</feature>
<keyword evidence="8" id="KW-0687">Ribonucleoprotein</keyword>
<evidence type="ECO:0000256" key="6">
    <source>
        <dbReference type="ARBA" id="ARBA00023187"/>
    </source>
</evidence>
<evidence type="ECO:0000256" key="2">
    <source>
        <dbReference type="ARBA" id="ARBA00005572"/>
    </source>
</evidence>
<organism evidence="11 12">
    <name type="scientific">Tilletiopsis washingtonensis</name>
    <dbReference type="NCBI Taxonomy" id="58919"/>
    <lineage>
        <taxon>Eukaryota</taxon>
        <taxon>Fungi</taxon>
        <taxon>Dikarya</taxon>
        <taxon>Basidiomycota</taxon>
        <taxon>Ustilaginomycotina</taxon>
        <taxon>Exobasidiomycetes</taxon>
        <taxon>Entylomatales</taxon>
        <taxon>Entylomatales incertae sedis</taxon>
        <taxon>Tilletiopsis</taxon>
    </lineage>
</organism>
<keyword evidence="4" id="KW-0747">Spliceosome</keyword>
<evidence type="ECO:0000256" key="3">
    <source>
        <dbReference type="ARBA" id="ARBA00022664"/>
    </source>
</evidence>
<keyword evidence="6" id="KW-0508">mRNA splicing</keyword>
<dbReference type="STRING" id="58919.A0A316Z777"/>
<dbReference type="GO" id="GO:0071011">
    <property type="term" value="C:precatalytic spliceosome"/>
    <property type="evidence" value="ECO:0007669"/>
    <property type="project" value="TreeGrafter"/>
</dbReference>
<dbReference type="OrthoDB" id="4771285at2759"/>
<sequence>MTSYADELLLDLGSGSDGEGDASRSPSPAPAAGPSSAANGGASTQAAAGDSDDEGDTEMQLPEGGTLPAAELDAQTVETMDVSGSVREVSRLKESSKMKEILKSIAHFAALPSPEVSQSGVLEDSQEYQLIVRANNLAVDLDNEILIVHKYIRDHYAPRFPELESLIPSPWEFVRAVQALGNDDDLTKASLQSILPHGTVVVISMTASTTKGRPLPELEWKRVDEAAELVFELENERRNILQYVESRMTLIAPNLSAVVGTRVATKLLGVAGGLTGLSKIPACNIHLLGASKKLASGASSAFRNRPVGFIFQSELIQNVGEDYHRQAQRIVSAKALLAARVDMGGSDRHGTYGARIKQELEKKLEKLQEPPPIKMTKALPVPKEGGNKQRRGGRRARKLKEANGLTELKKQQNRVEFGKAEEEAGAFDETIGLGMMNAGSSGRVRAHVAGATSKAKMSKMNKTRLSALRSRSTGAALDAGGDSSGTASSLSFTPVQGIELVDPSRQRKVDEANAKWFKEGTFSLAPGARGTAIPGSSGGAGSMGPPALPPAKKPRVE</sequence>
<dbReference type="Proteomes" id="UP000245946">
    <property type="component" value="Unassembled WGS sequence"/>
</dbReference>
<dbReference type="InterPro" id="IPR027105">
    <property type="entry name" value="Prp31"/>
</dbReference>
<dbReference type="AlphaFoldDB" id="A0A316Z777"/>
<dbReference type="Pfam" id="PF01798">
    <property type="entry name" value="Nop"/>
    <property type="match status" value="1"/>
</dbReference>
<feature type="region of interest" description="Disordered" evidence="9">
    <location>
        <begin position="525"/>
        <end position="557"/>
    </location>
</feature>
<gene>
    <name evidence="11" type="ORF">FA09DRAFT_331613</name>
</gene>
<feature type="region of interest" description="Disordered" evidence="9">
    <location>
        <begin position="469"/>
        <end position="490"/>
    </location>
</feature>
<dbReference type="PROSITE" id="PS51358">
    <property type="entry name" value="NOP"/>
    <property type="match status" value="1"/>
</dbReference>
<keyword evidence="5" id="KW-0694">RNA-binding</keyword>
<protein>
    <submittedName>
        <fullName evidence="11">Nop domain-containing protein</fullName>
    </submittedName>
</protein>
<dbReference type="InterPro" id="IPR002687">
    <property type="entry name" value="Nop_dom"/>
</dbReference>
<dbReference type="PANTHER" id="PTHR13904:SF0">
    <property type="entry name" value="U4_U6 SMALL NUCLEAR RIBONUCLEOPROTEIN PRP31"/>
    <property type="match status" value="1"/>
</dbReference>
<keyword evidence="12" id="KW-1185">Reference proteome</keyword>
<dbReference type="Gene3D" id="1.10.246.90">
    <property type="entry name" value="Nop domain"/>
    <property type="match status" value="1"/>
</dbReference>
<keyword evidence="7" id="KW-0539">Nucleus</keyword>
<dbReference type="GO" id="GO:0003723">
    <property type="term" value="F:RNA binding"/>
    <property type="evidence" value="ECO:0007669"/>
    <property type="project" value="UniProtKB-KW"/>
</dbReference>
<feature type="compositionally biased region" description="Basic residues" evidence="9">
    <location>
        <begin position="388"/>
        <end position="398"/>
    </location>
</feature>
<proteinExistence type="inferred from homology"/>
<evidence type="ECO:0000256" key="4">
    <source>
        <dbReference type="ARBA" id="ARBA00022728"/>
    </source>
</evidence>
<dbReference type="SUPFAM" id="SSF89124">
    <property type="entry name" value="Nop domain"/>
    <property type="match status" value="1"/>
</dbReference>
<dbReference type="PANTHER" id="PTHR13904">
    <property type="entry name" value="PRE-MRNA SPLICING FACTOR PRP31"/>
    <property type="match status" value="1"/>
</dbReference>
<dbReference type="GO" id="GO:0000244">
    <property type="term" value="P:spliceosomal tri-snRNP complex assembly"/>
    <property type="evidence" value="ECO:0007669"/>
    <property type="project" value="InterPro"/>
</dbReference>
<evidence type="ECO:0000256" key="9">
    <source>
        <dbReference type="SAM" id="MobiDB-lite"/>
    </source>
</evidence>
<dbReference type="InterPro" id="IPR042239">
    <property type="entry name" value="Nop_C"/>
</dbReference>
<evidence type="ECO:0000259" key="10">
    <source>
        <dbReference type="PROSITE" id="PS51358"/>
    </source>
</evidence>
<dbReference type="RefSeq" id="XP_025596302.1">
    <property type="nucleotide sequence ID" value="XM_025743098.1"/>
</dbReference>
<dbReference type="SMART" id="SM00931">
    <property type="entry name" value="NOSIC"/>
    <property type="match status" value="1"/>
</dbReference>
<evidence type="ECO:0000256" key="8">
    <source>
        <dbReference type="ARBA" id="ARBA00023274"/>
    </source>
</evidence>